<evidence type="ECO:0000313" key="3">
    <source>
        <dbReference type="Proteomes" id="UP000254866"/>
    </source>
</evidence>
<dbReference type="EMBL" id="NPIC01000006">
    <property type="protein sequence ID" value="RDL35372.1"/>
    <property type="molecule type" value="Genomic_DNA"/>
</dbReference>
<gene>
    <name evidence="2" type="ORF">BP5553_07303</name>
</gene>
<dbReference type="Pfam" id="PF18922">
    <property type="entry name" value="DUF5672"/>
    <property type="match status" value="1"/>
</dbReference>
<dbReference type="GeneID" id="43600152"/>
<dbReference type="OrthoDB" id="10025998at2759"/>
<evidence type="ECO:0000259" key="1">
    <source>
        <dbReference type="Pfam" id="PF18922"/>
    </source>
</evidence>
<dbReference type="Proteomes" id="UP000254866">
    <property type="component" value="Unassembled WGS sequence"/>
</dbReference>
<protein>
    <recommendedName>
        <fullName evidence="1">DUF5672 domain-containing protein</fullName>
    </recommendedName>
</protein>
<feature type="domain" description="DUF5672" evidence="1">
    <location>
        <begin position="152"/>
        <end position="264"/>
    </location>
</feature>
<accession>A0A370TJ50</accession>
<dbReference type="InterPro" id="IPR043729">
    <property type="entry name" value="DUF5672"/>
</dbReference>
<comment type="caution">
    <text evidence="2">The sequence shown here is derived from an EMBL/GenBank/DDBJ whole genome shotgun (WGS) entry which is preliminary data.</text>
</comment>
<evidence type="ECO:0000313" key="2">
    <source>
        <dbReference type="EMBL" id="RDL35372.1"/>
    </source>
</evidence>
<dbReference type="AlphaFoldDB" id="A0A370TJ50"/>
<proteinExistence type="predicted"/>
<dbReference type="RefSeq" id="XP_031868195.1">
    <property type="nucleotide sequence ID" value="XM_032015926.1"/>
</dbReference>
<organism evidence="2 3">
    <name type="scientific">Venustampulla echinocandica</name>
    <dbReference type="NCBI Taxonomy" id="2656787"/>
    <lineage>
        <taxon>Eukaryota</taxon>
        <taxon>Fungi</taxon>
        <taxon>Dikarya</taxon>
        <taxon>Ascomycota</taxon>
        <taxon>Pezizomycotina</taxon>
        <taxon>Leotiomycetes</taxon>
        <taxon>Helotiales</taxon>
        <taxon>Pleuroascaceae</taxon>
        <taxon>Venustampulla</taxon>
    </lineage>
</organism>
<name>A0A370TJ50_9HELO</name>
<dbReference type="STRING" id="2656787.A0A370TJ50"/>
<keyword evidence="3" id="KW-1185">Reference proteome</keyword>
<reference evidence="2 3" key="1">
    <citation type="journal article" date="2018" name="IMA Fungus">
        <title>IMA Genome-F 9: Draft genome sequence of Annulohypoxylon stygium, Aspergillus mulundensis, Berkeleyomyces basicola (syn. Thielaviopsis basicola), Ceratocystis smalleyi, two Cercospora beticola strains, Coleophoma cylindrospora, Fusarium fracticaudum, Phialophora cf. hyalina, and Morchella septimelata.</title>
        <authorList>
            <person name="Wingfield B.D."/>
            <person name="Bills G.F."/>
            <person name="Dong Y."/>
            <person name="Huang W."/>
            <person name="Nel W.J."/>
            <person name="Swalarsk-Parry B.S."/>
            <person name="Vaghefi N."/>
            <person name="Wilken P.M."/>
            <person name="An Z."/>
            <person name="de Beer Z.W."/>
            <person name="De Vos L."/>
            <person name="Chen L."/>
            <person name="Duong T.A."/>
            <person name="Gao Y."/>
            <person name="Hammerbacher A."/>
            <person name="Kikkert J.R."/>
            <person name="Li Y."/>
            <person name="Li H."/>
            <person name="Li K."/>
            <person name="Li Q."/>
            <person name="Liu X."/>
            <person name="Ma X."/>
            <person name="Naidoo K."/>
            <person name="Pethybridge S.J."/>
            <person name="Sun J."/>
            <person name="Steenkamp E.T."/>
            <person name="van der Nest M.A."/>
            <person name="van Wyk S."/>
            <person name="Wingfield M.J."/>
            <person name="Xiong C."/>
            <person name="Yue Q."/>
            <person name="Zhang X."/>
        </authorList>
    </citation>
    <scope>NUCLEOTIDE SEQUENCE [LARGE SCALE GENOMIC DNA]</scope>
    <source>
        <strain evidence="2 3">BP 5553</strain>
    </source>
</reference>
<sequence length="360" mass="40326">MTVGSSIEERRRKSRHILLAAFALLVVLWVFKLSHPKYSIVSSYSEQSPLTQQPSNPSKPPSIPVIKVAPEKNWKSRPVNNALTSDPFNGTIGNKVAVIVETTFRANLVPLLLHFGSVLGPSWPILIYTSVEGIGQFSTSSALGGYLKTGAIQIRTLPQSVFLPNAAAMSELMTGTWLWESLAPAEHILFFQSDSMLCANAARSVDDYFQYDFVGALIGAAKPKAYNGGLSLRKRSSILRVLEESSWHKNHRDKFEDQWYYNRFVTQCTPPNPGCVLIPWDDRFKEIQEQQEAEGIDPETEGAINLPTVGVARTFSVESIDYPHPLGVQEVHRWNNDQMEKLTEWCPESKLCSKEPFKDT</sequence>